<dbReference type="Proteomes" id="UP000276985">
    <property type="component" value="Unassembled WGS sequence"/>
</dbReference>
<protein>
    <submittedName>
        <fullName evidence="1">Uncharacterized protein</fullName>
    </submittedName>
</protein>
<dbReference type="NCBIfam" id="NF041817">
    <property type="entry name" value="Avs3b"/>
    <property type="match status" value="1"/>
</dbReference>
<dbReference type="RefSeq" id="WP_126593860.1">
    <property type="nucleotide sequence ID" value="NZ_RAFB01000070.1"/>
</dbReference>
<evidence type="ECO:0000313" key="1">
    <source>
        <dbReference type="EMBL" id="RTS51684.1"/>
    </source>
</evidence>
<reference evidence="1 2" key="1">
    <citation type="submission" date="2018-12" db="EMBL/GenBank/DDBJ databases">
        <title>Pseudomonas aeruginosa Diversity Panel.</title>
        <authorList>
            <person name="Snesrud E."/>
            <person name="Mcgann P."/>
        </authorList>
    </citation>
    <scope>NUCLEOTIDE SEQUENCE [LARGE SCALE GENOMIC DNA]</scope>
    <source>
        <strain evidence="1 2">MRSN6241</strain>
    </source>
</reference>
<dbReference type="EMBL" id="RXTL01000005">
    <property type="protein sequence ID" value="RTS51684.1"/>
    <property type="molecule type" value="Genomic_DNA"/>
</dbReference>
<organism evidence="1 2">
    <name type="scientific">Pseudomonas aeruginosa</name>
    <dbReference type="NCBI Taxonomy" id="287"/>
    <lineage>
        <taxon>Bacteria</taxon>
        <taxon>Pseudomonadati</taxon>
        <taxon>Pseudomonadota</taxon>
        <taxon>Gammaproteobacteria</taxon>
        <taxon>Pseudomonadales</taxon>
        <taxon>Pseudomonadaceae</taxon>
        <taxon>Pseudomonas</taxon>
    </lineage>
</organism>
<evidence type="ECO:0000313" key="2">
    <source>
        <dbReference type="Proteomes" id="UP000276985"/>
    </source>
</evidence>
<comment type="caution">
    <text evidence="1">The sequence shown here is derived from an EMBL/GenBank/DDBJ whole genome shotgun (WGS) entry which is preliminary data.</text>
</comment>
<sequence>MSTVILALGEKLVAELKLVESTDTLARWMAHYVAELMLSAEHAPLHKRNEAQHACARAILDLWAQAQAFPAKRTAFESIDRVIETIDSLHPEGGPYYRNSLWRSLDARAEDGDGEVEKLLATALGIDGMARNLIHHVLSHAARVAGRDSAEWLNLAQSLDEEDPLTALRIRIVRAGLAETELNNHRIEQLEKRITQLKQFSAATQALQTSLDESLAAAKAEILALGDEHEKPCV</sequence>
<accession>A0ABD7K873</accession>
<proteinExistence type="predicted"/>
<gene>
    <name evidence="1" type="ORF">DY940_02465</name>
</gene>
<name>A0ABD7K873_PSEAI</name>
<dbReference type="AlphaFoldDB" id="A0ABD7K873"/>